<keyword evidence="10" id="KW-1185">Reference proteome</keyword>
<evidence type="ECO:0000259" key="7">
    <source>
        <dbReference type="Pfam" id="PF07980"/>
    </source>
</evidence>
<feature type="domain" description="RagB/SusD" evidence="7">
    <location>
        <begin position="352"/>
        <end position="522"/>
    </location>
</feature>
<accession>A0A315ZIE9</accession>
<organism evidence="9 10">
    <name type="scientific">Sediminitomix flava</name>
    <dbReference type="NCBI Taxonomy" id="379075"/>
    <lineage>
        <taxon>Bacteria</taxon>
        <taxon>Pseudomonadati</taxon>
        <taxon>Bacteroidota</taxon>
        <taxon>Cytophagia</taxon>
        <taxon>Cytophagales</taxon>
        <taxon>Flammeovirgaceae</taxon>
        <taxon>Sediminitomix</taxon>
    </lineage>
</organism>
<dbReference type="Proteomes" id="UP000245535">
    <property type="component" value="Unassembled WGS sequence"/>
</dbReference>
<protein>
    <submittedName>
        <fullName evidence="9">SusD-like starch-binding protein associating with outer membrane</fullName>
    </submittedName>
</protein>
<keyword evidence="5" id="KW-0998">Cell outer membrane</keyword>
<evidence type="ECO:0000256" key="6">
    <source>
        <dbReference type="SAM" id="SignalP"/>
    </source>
</evidence>
<evidence type="ECO:0000256" key="4">
    <source>
        <dbReference type="ARBA" id="ARBA00023136"/>
    </source>
</evidence>
<proteinExistence type="inferred from homology"/>
<dbReference type="CDD" id="cd08977">
    <property type="entry name" value="SusD"/>
    <property type="match status" value="1"/>
</dbReference>
<evidence type="ECO:0000259" key="8">
    <source>
        <dbReference type="Pfam" id="PF14322"/>
    </source>
</evidence>
<evidence type="ECO:0000313" key="10">
    <source>
        <dbReference type="Proteomes" id="UP000245535"/>
    </source>
</evidence>
<dbReference type="Pfam" id="PF07980">
    <property type="entry name" value="SusD_RagB"/>
    <property type="match status" value="1"/>
</dbReference>
<dbReference type="PROSITE" id="PS51257">
    <property type="entry name" value="PROKAR_LIPOPROTEIN"/>
    <property type="match status" value="1"/>
</dbReference>
<dbReference type="RefSeq" id="WP_109616081.1">
    <property type="nucleotide sequence ID" value="NZ_QGDO01000001.1"/>
</dbReference>
<dbReference type="Gene3D" id="1.25.40.390">
    <property type="match status" value="1"/>
</dbReference>
<dbReference type="EMBL" id="QGDO01000001">
    <property type="protein sequence ID" value="PWJ44598.1"/>
    <property type="molecule type" value="Genomic_DNA"/>
</dbReference>
<comment type="similarity">
    <text evidence="2">Belongs to the SusD family.</text>
</comment>
<feature type="domain" description="SusD-like N-terminal" evidence="8">
    <location>
        <begin position="93"/>
        <end position="228"/>
    </location>
</feature>
<reference evidence="9 10" key="1">
    <citation type="submission" date="2018-03" db="EMBL/GenBank/DDBJ databases">
        <title>Genomic Encyclopedia of Archaeal and Bacterial Type Strains, Phase II (KMG-II): from individual species to whole genera.</title>
        <authorList>
            <person name="Goeker M."/>
        </authorList>
    </citation>
    <scope>NUCLEOTIDE SEQUENCE [LARGE SCALE GENOMIC DNA]</scope>
    <source>
        <strain evidence="9 10">DSM 28229</strain>
    </source>
</reference>
<dbReference type="InterPro" id="IPR011990">
    <property type="entry name" value="TPR-like_helical_dom_sf"/>
</dbReference>
<dbReference type="GO" id="GO:0009279">
    <property type="term" value="C:cell outer membrane"/>
    <property type="evidence" value="ECO:0007669"/>
    <property type="project" value="UniProtKB-SubCell"/>
</dbReference>
<dbReference type="InterPro" id="IPR033985">
    <property type="entry name" value="SusD-like_N"/>
</dbReference>
<evidence type="ECO:0000256" key="2">
    <source>
        <dbReference type="ARBA" id="ARBA00006275"/>
    </source>
</evidence>
<comment type="subcellular location">
    <subcellularLocation>
        <location evidence="1">Cell outer membrane</location>
    </subcellularLocation>
</comment>
<feature type="chain" id="PRO_5016426007" evidence="6">
    <location>
        <begin position="21"/>
        <end position="526"/>
    </location>
</feature>
<gene>
    <name evidence="9" type="ORF">BC781_101969</name>
</gene>
<evidence type="ECO:0000256" key="3">
    <source>
        <dbReference type="ARBA" id="ARBA00022729"/>
    </source>
</evidence>
<dbReference type="InterPro" id="IPR012944">
    <property type="entry name" value="SusD_RagB_dom"/>
</dbReference>
<keyword evidence="3 6" id="KW-0732">Signal</keyword>
<evidence type="ECO:0000256" key="1">
    <source>
        <dbReference type="ARBA" id="ARBA00004442"/>
    </source>
</evidence>
<dbReference type="Pfam" id="PF14322">
    <property type="entry name" value="SusD-like_3"/>
    <property type="match status" value="1"/>
</dbReference>
<dbReference type="OrthoDB" id="636214at2"/>
<evidence type="ECO:0000313" key="9">
    <source>
        <dbReference type="EMBL" id="PWJ44598.1"/>
    </source>
</evidence>
<dbReference type="SUPFAM" id="SSF48452">
    <property type="entry name" value="TPR-like"/>
    <property type="match status" value="1"/>
</dbReference>
<dbReference type="AlphaFoldDB" id="A0A315ZIE9"/>
<sequence>MKTVKIFPLLLLMFSVIGCSDFLEQESPNINADNFYNDVDNAKLAVTAVYDVLTYEEDQLGGHVLDFMWGDMLAWDSEKGSDPSDQGQLNNMREWRALATNRNITGLWTKSYKGIYRANEVITKLEALTYPDREEDKLRQQYIGEAKFLRAYYYVSLVRLYGGVPLITKPLVPSEFGALDRASFAEVFAQIETDLLDAVALLPNRYAAEDTGRATKGAARAYLARAYMFQLGTHNENQVTWNDVYEQTSAIVASGVYNLVPNYATMFEFEGENSSESVFEVQCVVGTEGYSSDRKTGTLNTEFQGNREAGIGWGFNKPTQALYDIFEDGDPRRACTIIANNDIIYGTAQVVDAGYYNRKVHMEPEFDKIAGKSSGWNIRQCRYADVMLMHAEAAYHMGQEGVARDMVNQIRARARVSTLSKGSIEGSMDYADAGAQDKLAAISSTGTQLLEDILMERKYELSMESVSYYDLVRTGKYYDVLPTEVRANAEAKSMQGNVNNLPLLPIPDNEVRAWNLEQNQGYGGSN</sequence>
<name>A0A315ZIE9_SEDFL</name>
<evidence type="ECO:0000256" key="5">
    <source>
        <dbReference type="ARBA" id="ARBA00023237"/>
    </source>
</evidence>
<comment type="caution">
    <text evidence="9">The sequence shown here is derived from an EMBL/GenBank/DDBJ whole genome shotgun (WGS) entry which is preliminary data.</text>
</comment>
<feature type="signal peptide" evidence="6">
    <location>
        <begin position="1"/>
        <end position="20"/>
    </location>
</feature>
<keyword evidence="4" id="KW-0472">Membrane</keyword>